<dbReference type="CDD" id="cd14733">
    <property type="entry name" value="BACK"/>
    <property type="match status" value="1"/>
</dbReference>
<evidence type="ECO:0000313" key="2">
    <source>
        <dbReference type="Proteomes" id="UP000887577"/>
    </source>
</evidence>
<accession>A0A914XTB1</accession>
<evidence type="ECO:0000259" key="1">
    <source>
        <dbReference type="Pfam" id="PF00651"/>
    </source>
</evidence>
<sequence>MKARSPIFAELLLNGTDSIKIDKFEPKIVKKMIEFCNNDSIENFENDELEMFSIANTYKIQSLMIYAARKTVKTATIENAIERYNFAVSQKSKILEKWFFNFIITNFVKVSNTSNFGNLDAKAYKLFLEELLKKNKIN</sequence>
<organism evidence="2 3">
    <name type="scientific">Panagrolaimus superbus</name>
    <dbReference type="NCBI Taxonomy" id="310955"/>
    <lineage>
        <taxon>Eukaryota</taxon>
        <taxon>Metazoa</taxon>
        <taxon>Ecdysozoa</taxon>
        <taxon>Nematoda</taxon>
        <taxon>Chromadorea</taxon>
        <taxon>Rhabditida</taxon>
        <taxon>Tylenchina</taxon>
        <taxon>Panagrolaimomorpha</taxon>
        <taxon>Panagrolaimoidea</taxon>
        <taxon>Panagrolaimidae</taxon>
        <taxon>Panagrolaimus</taxon>
    </lineage>
</organism>
<reference evidence="3" key="1">
    <citation type="submission" date="2022-11" db="UniProtKB">
        <authorList>
            <consortium name="WormBaseParasite"/>
        </authorList>
    </citation>
    <scope>IDENTIFICATION</scope>
</reference>
<dbReference type="SUPFAM" id="SSF54695">
    <property type="entry name" value="POZ domain"/>
    <property type="match status" value="1"/>
</dbReference>
<dbReference type="Pfam" id="PF00651">
    <property type="entry name" value="BTB"/>
    <property type="match status" value="1"/>
</dbReference>
<dbReference type="InterPro" id="IPR011333">
    <property type="entry name" value="SKP1/BTB/POZ_sf"/>
</dbReference>
<protein>
    <submittedName>
        <fullName evidence="3">BTB domain-containing protein</fullName>
    </submittedName>
</protein>
<dbReference type="InterPro" id="IPR000210">
    <property type="entry name" value="BTB/POZ_dom"/>
</dbReference>
<dbReference type="Gene3D" id="3.30.710.10">
    <property type="entry name" value="Potassium Channel Kv1.1, Chain A"/>
    <property type="match status" value="1"/>
</dbReference>
<dbReference type="AlphaFoldDB" id="A0A914XTB1"/>
<dbReference type="Proteomes" id="UP000887577">
    <property type="component" value="Unplaced"/>
</dbReference>
<keyword evidence="2" id="KW-1185">Reference proteome</keyword>
<proteinExistence type="predicted"/>
<feature type="domain" description="BTB" evidence="1">
    <location>
        <begin position="3"/>
        <end position="65"/>
    </location>
</feature>
<evidence type="ECO:0000313" key="3">
    <source>
        <dbReference type="WBParaSite" id="PSU_v2.g10203.t1"/>
    </source>
</evidence>
<dbReference type="WBParaSite" id="PSU_v2.g10203.t1">
    <property type="protein sequence ID" value="PSU_v2.g10203.t1"/>
    <property type="gene ID" value="PSU_v2.g10203"/>
</dbReference>
<name>A0A914XTB1_9BILA</name>